<gene>
    <name evidence="5" type="ORF">K4A83_09845</name>
</gene>
<organism evidence="5 6">
    <name type="scientific">Spirulina subsalsa FACHB-351</name>
    <dbReference type="NCBI Taxonomy" id="234711"/>
    <lineage>
        <taxon>Bacteria</taxon>
        <taxon>Bacillati</taxon>
        <taxon>Cyanobacteriota</taxon>
        <taxon>Cyanophyceae</taxon>
        <taxon>Spirulinales</taxon>
        <taxon>Spirulinaceae</taxon>
        <taxon>Spirulina</taxon>
    </lineage>
</organism>
<comment type="similarity">
    <text evidence="1 3">Belongs to the glycosyl hydrolase 57 family.</text>
</comment>
<evidence type="ECO:0000259" key="4">
    <source>
        <dbReference type="Pfam" id="PF03065"/>
    </source>
</evidence>
<dbReference type="PANTHER" id="PTHR36306">
    <property type="entry name" value="ALPHA-AMYLASE-RELATED-RELATED"/>
    <property type="match status" value="1"/>
</dbReference>
<name>A0ABT3L4Y3_9CYAN</name>
<dbReference type="InterPro" id="IPR011330">
    <property type="entry name" value="Glyco_hydro/deAcase_b/a-brl"/>
</dbReference>
<feature type="domain" description="Glycoside hydrolase family 57 N-terminal" evidence="4">
    <location>
        <begin position="8"/>
        <end position="435"/>
    </location>
</feature>
<comment type="caution">
    <text evidence="5">The sequence shown here is derived from an EMBL/GenBank/DDBJ whole genome shotgun (WGS) entry which is preliminary data.</text>
</comment>
<proteinExistence type="inferred from homology"/>
<reference evidence="5 6" key="1">
    <citation type="submission" date="2021-08" db="EMBL/GenBank/DDBJ databases">
        <title>Draft genome sequence of Spirulina subsalsa with high tolerance to salinity and hype-accumulation of phycocyanin.</title>
        <authorList>
            <person name="Pei H."/>
            <person name="Jiang L."/>
        </authorList>
    </citation>
    <scope>NUCLEOTIDE SEQUENCE [LARGE SCALE GENOMIC DNA]</scope>
    <source>
        <strain evidence="5 6">FACHB-351</strain>
    </source>
</reference>
<keyword evidence="2 3" id="KW-0119">Carbohydrate metabolism</keyword>
<dbReference type="InterPro" id="IPR004300">
    <property type="entry name" value="Glyco_hydro_57_N"/>
</dbReference>
<evidence type="ECO:0000313" key="5">
    <source>
        <dbReference type="EMBL" id="MCW6036562.1"/>
    </source>
</evidence>
<dbReference type="EMBL" id="JAIHOM010000040">
    <property type="protein sequence ID" value="MCW6036562.1"/>
    <property type="molecule type" value="Genomic_DNA"/>
</dbReference>
<evidence type="ECO:0000256" key="2">
    <source>
        <dbReference type="ARBA" id="ARBA00023277"/>
    </source>
</evidence>
<dbReference type="PANTHER" id="PTHR36306:SF1">
    <property type="entry name" value="ALPHA-AMYLASE-RELATED"/>
    <property type="match status" value="1"/>
</dbReference>
<evidence type="ECO:0000256" key="3">
    <source>
        <dbReference type="RuleBase" id="RU361196"/>
    </source>
</evidence>
<protein>
    <recommendedName>
        <fullName evidence="4">Glycoside hydrolase family 57 N-terminal domain-containing protein</fullName>
    </recommendedName>
</protein>
<dbReference type="InterPro" id="IPR052046">
    <property type="entry name" value="GH57_Enzymes"/>
</dbReference>
<dbReference type="Proteomes" id="UP001526426">
    <property type="component" value="Unassembled WGS sequence"/>
</dbReference>
<dbReference type="CDD" id="cd10796">
    <property type="entry name" value="GH57N_APU"/>
    <property type="match status" value="1"/>
</dbReference>
<dbReference type="Pfam" id="PF03065">
    <property type="entry name" value="Glyco_hydro_57"/>
    <property type="match status" value="1"/>
</dbReference>
<evidence type="ECO:0000256" key="1">
    <source>
        <dbReference type="ARBA" id="ARBA00006821"/>
    </source>
</evidence>
<dbReference type="SUPFAM" id="SSF88713">
    <property type="entry name" value="Glycoside hydrolase/deacetylase"/>
    <property type="match status" value="1"/>
</dbReference>
<accession>A0ABT3L4Y3</accession>
<sequence length="538" mass="62461">MTHPLYIAFIWHQHQPFYRPCSSRKNYVVPSVRQHATKDYLDLILHLEAYPQLHQTINLTPSLILQLEAYINGEAKDEDLAFSLSDEHYFSEVDQRYVLANFFRGYAPHIIAPHARYQELYDQWQTEGEDWCLTHWQTQDYGDLMAWHDLAWIDPLFWDDPEIAHWFKQGRNFTLGDREAIWQKQRQIMSQILPKHRQMQEQGQLEIITSPYAHPLLPLLADTNAAQVTQPDLTLPSPAFQWSQDIERHLRKAGTIYGDRFGHPPLGLWPSEQAVSPAILPPIAQQGFQWLCSDEAVLGWTLNHFFHRDDQGRLTDPELLYRPYRITTPQGDLAMVFRDHTLSDRIGFDYGRMSPETAARDLIQRLEAIAQQQQNQSSPDPWLVTIALDGENCWEYYPQDGGPFLNHLYAQLSHHPQLKLVTVSEFLQQFPPTVTLPAEQLHSGSWVDGNFTTWIGHPAKNRAWELLQAARQTLANHPEATPETHPEAWEALDAAEGSDWFWWLGKGNAAPYEELFEQVFLDHLRAIYQALNEPMLLD</sequence>
<dbReference type="Gene3D" id="3.20.110.10">
    <property type="entry name" value="Glycoside hydrolase 38, N terminal domain"/>
    <property type="match status" value="1"/>
</dbReference>
<dbReference type="InterPro" id="IPR027291">
    <property type="entry name" value="Glyco_hydro_38_N_sf"/>
</dbReference>
<keyword evidence="6" id="KW-1185">Reference proteome</keyword>
<evidence type="ECO:0000313" key="6">
    <source>
        <dbReference type="Proteomes" id="UP001526426"/>
    </source>
</evidence>